<dbReference type="RefSeq" id="WP_078700980.1">
    <property type="nucleotide sequence ID" value="NZ_LT796768.1"/>
</dbReference>
<dbReference type="Pfam" id="PF15586">
    <property type="entry name" value="Imm8"/>
    <property type="match status" value="1"/>
</dbReference>
<dbReference type="InterPro" id="IPR028964">
    <property type="entry name" value="Imm8"/>
</dbReference>
<protein>
    <submittedName>
        <fullName evidence="1">Immunity protein 8</fullName>
    </submittedName>
</protein>
<proteinExistence type="predicted"/>
<reference evidence="2" key="1">
    <citation type="submission" date="2017-02" db="EMBL/GenBank/DDBJ databases">
        <authorList>
            <person name="Varghese N."/>
            <person name="Submissions S."/>
        </authorList>
    </citation>
    <scope>NUCLEOTIDE SEQUENCE [LARGE SCALE GENOMIC DNA]</scope>
    <source>
        <strain evidence="2">9H-4</strain>
    </source>
</reference>
<dbReference type="EMBL" id="LT796768">
    <property type="protein sequence ID" value="SKB10102.1"/>
    <property type="molecule type" value="Genomic_DNA"/>
</dbReference>
<accession>A0A1T4Z7V1</accession>
<dbReference type="OrthoDB" id="5521406at2"/>
<name>A0A1T4Z7V1_9ACTN</name>
<sequence length="110" mass="12461">MLNPTPQTFPADPAGFALNARVIVGPSDAEGEESFDVHVCTPEWLATACDRAGGMYSARHHLVVNFDDFDQRKIRDWLVARIQAVEAETWSELCERIGRLGYWEFEDYPS</sequence>
<evidence type="ECO:0000313" key="2">
    <source>
        <dbReference type="Proteomes" id="UP000191040"/>
    </source>
</evidence>
<dbReference type="AlphaFoldDB" id="A0A1T4Z7V1"/>
<dbReference type="Proteomes" id="UP000191040">
    <property type="component" value="Chromosome I"/>
</dbReference>
<gene>
    <name evidence="1" type="ORF">SAMN06295964_3101</name>
</gene>
<organism evidence="1 2">
    <name type="scientific">Aeromicrobium choanae</name>
    <dbReference type="NCBI Taxonomy" id="1736691"/>
    <lineage>
        <taxon>Bacteria</taxon>
        <taxon>Bacillati</taxon>
        <taxon>Actinomycetota</taxon>
        <taxon>Actinomycetes</taxon>
        <taxon>Propionibacteriales</taxon>
        <taxon>Nocardioidaceae</taxon>
        <taxon>Aeromicrobium</taxon>
    </lineage>
</organism>
<evidence type="ECO:0000313" key="1">
    <source>
        <dbReference type="EMBL" id="SKB10102.1"/>
    </source>
</evidence>
<keyword evidence="2" id="KW-1185">Reference proteome</keyword>